<dbReference type="InterPro" id="IPR002048">
    <property type="entry name" value="EF_hand_dom"/>
</dbReference>
<name>A0A7S4EL89_9STRA</name>
<feature type="region of interest" description="Disordered" evidence="2">
    <location>
        <begin position="262"/>
        <end position="288"/>
    </location>
</feature>
<evidence type="ECO:0000256" key="2">
    <source>
        <dbReference type="SAM" id="MobiDB-lite"/>
    </source>
</evidence>
<protein>
    <recommendedName>
        <fullName evidence="5">EF-hand domain-containing protein</fullName>
    </recommendedName>
</protein>
<proteinExistence type="predicted"/>
<evidence type="ECO:0000256" key="4">
    <source>
        <dbReference type="SAM" id="SignalP"/>
    </source>
</evidence>
<sequence>MTQTMSMVFWMISMLSLMIITTLCTCLAFDSPATIAAAARKNPGIVAFPQTTRARTTHWLPPDTIAFNRRVVATTPAKISLLTLFESHRENKNEENYSYDFFGKTKISKRRRLKSAARKIVRSLKDKSKFSDIDTNGDGLLSEIELENYTTSKKGQRKTALAKHDEEELLFLLRNLKDSNGDHFIDKSEFDQSVRNFAASSLGRASHGTAKRHLEKTTTSDHGPHVVSSINSTTAELLTGMPKQFSLVDLDGDGLISEEEYSKASLSSSSSSSLNDDNDDDAEEDYTNSLDRQDMRLSGFDPYILVSVLTAAQSFDVINGYHQEWNVLGSKSSLMALTTQDWLMSAILVTAGASTVMGIYAAVVFSLTVLYGRTALGMKVDEEYDNFLENTGLQRYRAFRAFSGSLGLFCLLVIFELFKKSAGVFRLPIVVASVAILYFGKQEYDTIIEAAGPIFVSNDDGDDGDDDR</sequence>
<dbReference type="Pfam" id="PF13202">
    <property type="entry name" value="EF-hand_5"/>
    <property type="match status" value="2"/>
</dbReference>
<feature type="transmembrane region" description="Helical" evidence="3">
    <location>
        <begin position="342"/>
        <end position="371"/>
    </location>
</feature>
<dbReference type="EMBL" id="HBIX01017572">
    <property type="protein sequence ID" value="CAE0719908.1"/>
    <property type="molecule type" value="Transcribed_RNA"/>
</dbReference>
<accession>A0A7S4EL89</accession>
<evidence type="ECO:0000313" key="6">
    <source>
        <dbReference type="EMBL" id="CAE0719908.1"/>
    </source>
</evidence>
<dbReference type="PROSITE" id="PS00018">
    <property type="entry name" value="EF_HAND_1"/>
    <property type="match status" value="3"/>
</dbReference>
<feature type="chain" id="PRO_5031036573" description="EF-hand domain-containing protein" evidence="4">
    <location>
        <begin position="29"/>
        <end position="468"/>
    </location>
</feature>
<dbReference type="InterPro" id="IPR018247">
    <property type="entry name" value="EF_Hand_1_Ca_BS"/>
</dbReference>
<keyword evidence="3" id="KW-0472">Membrane</keyword>
<evidence type="ECO:0000259" key="5">
    <source>
        <dbReference type="Pfam" id="PF13202"/>
    </source>
</evidence>
<gene>
    <name evidence="6" type="ORF">PAUS00366_LOCUS12662</name>
</gene>
<feature type="region of interest" description="Disordered" evidence="2">
    <location>
        <begin position="201"/>
        <end position="227"/>
    </location>
</feature>
<dbReference type="SUPFAM" id="SSF47473">
    <property type="entry name" value="EF-hand"/>
    <property type="match status" value="1"/>
</dbReference>
<feature type="domain" description="EF-hand" evidence="5">
    <location>
        <begin position="130"/>
        <end position="147"/>
    </location>
</feature>
<feature type="compositionally biased region" description="Low complexity" evidence="2">
    <location>
        <begin position="263"/>
        <end position="275"/>
    </location>
</feature>
<feature type="compositionally biased region" description="Basic and acidic residues" evidence="2">
    <location>
        <begin position="215"/>
        <end position="224"/>
    </location>
</feature>
<dbReference type="GO" id="GO:0005509">
    <property type="term" value="F:calcium ion binding"/>
    <property type="evidence" value="ECO:0007669"/>
    <property type="project" value="InterPro"/>
</dbReference>
<dbReference type="AlphaFoldDB" id="A0A7S4EL89"/>
<keyword evidence="1" id="KW-0106">Calcium</keyword>
<dbReference type="InterPro" id="IPR011992">
    <property type="entry name" value="EF-hand-dom_pair"/>
</dbReference>
<dbReference type="Gene3D" id="1.10.238.10">
    <property type="entry name" value="EF-hand"/>
    <property type="match status" value="1"/>
</dbReference>
<reference evidence="6" key="1">
    <citation type="submission" date="2021-01" db="EMBL/GenBank/DDBJ databases">
        <authorList>
            <person name="Corre E."/>
            <person name="Pelletier E."/>
            <person name="Niang G."/>
            <person name="Scheremetjew M."/>
            <person name="Finn R."/>
            <person name="Kale V."/>
            <person name="Holt S."/>
            <person name="Cochrane G."/>
            <person name="Meng A."/>
            <person name="Brown T."/>
            <person name="Cohen L."/>
        </authorList>
    </citation>
    <scope>NUCLEOTIDE SEQUENCE</scope>
    <source>
        <strain evidence="6">10249 10 AB</strain>
    </source>
</reference>
<feature type="transmembrane region" description="Helical" evidence="3">
    <location>
        <begin position="398"/>
        <end position="418"/>
    </location>
</feature>
<feature type="compositionally biased region" description="Acidic residues" evidence="2">
    <location>
        <begin position="276"/>
        <end position="286"/>
    </location>
</feature>
<feature type="signal peptide" evidence="4">
    <location>
        <begin position="1"/>
        <end position="28"/>
    </location>
</feature>
<keyword evidence="3" id="KW-1133">Transmembrane helix</keyword>
<evidence type="ECO:0000256" key="3">
    <source>
        <dbReference type="SAM" id="Phobius"/>
    </source>
</evidence>
<feature type="domain" description="EF-hand" evidence="5">
    <location>
        <begin position="244"/>
        <end position="262"/>
    </location>
</feature>
<organism evidence="6">
    <name type="scientific">Pseudo-nitzschia australis</name>
    <dbReference type="NCBI Taxonomy" id="44445"/>
    <lineage>
        <taxon>Eukaryota</taxon>
        <taxon>Sar</taxon>
        <taxon>Stramenopiles</taxon>
        <taxon>Ochrophyta</taxon>
        <taxon>Bacillariophyta</taxon>
        <taxon>Bacillariophyceae</taxon>
        <taxon>Bacillariophycidae</taxon>
        <taxon>Bacillariales</taxon>
        <taxon>Bacillariaceae</taxon>
        <taxon>Pseudo-nitzschia</taxon>
    </lineage>
</organism>
<keyword evidence="4" id="KW-0732">Signal</keyword>
<feature type="transmembrane region" description="Helical" evidence="3">
    <location>
        <begin position="424"/>
        <end position="440"/>
    </location>
</feature>
<evidence type="ECO:0000256" key="1">
    <source>
        <dbReference type="ARBA" id="ARBA00022837"/>
    </source>
</evidence>
<keyword evidence="3" id="KW-0812">Transmembrane</keyword>